<evidence type="ECO:0000313" key="2">
    <source>
        <dbReference type="EMBL" id="BDX07451.1"/>
    </source>
</evidence>
<proteinExistence type="predicted"/>
<feature type="transmembrane region" description="Helical" evidence="1">
    <location>
        <begin position="23"/>
        <end position="43"/>
    </location>
</feature>
<keyword evidence="1" id="KW-0472">Membrane</keyword>
<organism evidence="2 3">
    <name type="scientific">Planctobacterium marinum</name>
    <dbReference type="NCBI Taxonomy" id="1631968"/>
    <lineage>
        <taxon>Bacteria</taxon>
        <taxon>Pseudomonadati</taxon>
        <taxon>Pseudomonadota</taxon>
        <taxon>Gammaproteobacteria</taxon>
        <taxon>Alteromonadales</taxon>
        <taxon>Alteromonadaceae</taxon>
        <taxon>Planctobacterium</taxon>
    </lineage>
</organism>
<dbReference type="RefSeq" id="WP_338293464.1">
    <property type="nucleotide sequence ID" value="NZ_AP027272.1"/>
</dbReference>
<keyword evidence="1" id="KW-0812">Transmembrane</keyword>
<sequence>MKTVTANYSKPPYKSTMSYFKACSIRLTIAAALIVALIAKYYITYG</sequence>
<reference evidence="2" key="1">
    <citation type="submission" date="2023-01" db="EMBL/GenBank/DDBJ databases">
        <title>Complete genome sequence of Planctobacterium marinum strain Dej080120_11.</title>
        <authorList>
            <person name="Ueki S."/>
            <person name="Maruyama F."/>
        </authorList>
    </citation>
    <scope>NUCLEOTIDE SEQUENCE</scope>
    <source>
        <strain evidence="2">Dej080120_11</strain>
    </source>
</reference>
<accession>A0AA48HMD3</accession>
<dbReference type="Proteomes" id="UP001333710">
    <property type="component" value="Chromosome"/>
</dbReference>
<dbReference type="EMBL" id="AP027272">
    <property type="protein sequence ID" value="BDX07451.1"/>
    <property type="molecule type" value="Genomic_DNA"/>
</dbReference>
<evidence type="ECO:0000256" key="1">
    <source>
        <dbReference type="SAM" id="Phobius"/>
    </source>
</evidence>
<gene>
    <name evidence="2" type="ORF">MACH26_29720</name>
</gene>
<keyword evidence="1" id="KW-1133">Transmembrane helix</keyword>
<name>A0AA48HMD3_9ALTE</name>
<protein>
    <submittedName>
        <fullName evidence="2">Uncharacterized protein</fullName>
    </submittedName>
</protein>
<dbReference type="KEGG" id="pmaw:MACH26_29720"/>
<keyword evidence="3" id="KW-1185">Reference proteome</keyword>
<dbReference type="AlphaFoldDB" id="A0AA48HMD3"/>
<evidence type="ECO:0000313" key="3">
    <source>
        <dbReference type="Proteomes" id="UP001333710"/>
    </source>
</evidence>